<evidence type="ECO:0000256" key="2">
    <source>
        <dbReference type="ARBA" id="ARBA00007131"/>
    </source>
</evidence>
<evidence type="ECO:0000259" key="4">
    <source>
        <dbReference type="Pfam" id="PF00456"/>
    </source>
</evidence>
<feature type="domain" description="Transketolase N-terminal" evidence="4">
    <location>
        <begin position="23"/>
        <end position="274"/>
    </location>
</feature>
<protein>
    <submittedName>
        <fullName evidence="5">Transketolase</fullName>
    </submittedName>
</protein>
<dbReference type="Pfam" id="PF00456">
    <property type="entry name" value="Transketolase_N"/>
    <property type="match status" value="1"/>
</dbReference>
<dbReference type="PANTHER" id="PTHR47514">
    <property type="entry name" value="TRANSKETOLASE N-TERMINAL SECTION-RELATED"/>
    <property type="match status" value="1"/>
</dbReference>
<name>A0A1F7U443_9BACT</name>
<evidence type="ECO:0000256" key="3">
    <source>
        <dbReference type="ARBA" id="ARBA00023052"/>
    </source>
</evidence>
<dbReference type="PANTHER" id="PTHR47514:SF1">
    <property type="entry name" value="TRANSKETOLASE N-TERMINAL SECTION-RELATED"/>
    <property type="match status" value="1"/>
</dbReference>
<organism evidence="5 6">
    <name type="scientific">Candidatus Uhrbacteria bacterium RIFCSPHIGHO2_02_FULL_57_19</name>
    <dbReference type="NCBI Taxonomy" id="1802391"/>
    <lineage>
        <taxon>Bacteria</taxon>
        <taxon>Candidatus Uhriibacteriota</taxon>
    </lineage>
</organism>
<dbReference type="Proteomes" id="UP000176303">
    <property type="component" value="Unassembled WGS sequence"/>
</dbReference>
<reference evidence="5 6" key="1">
    <citation type="journal article" date="2016" name="Nat. Commun.">
        <title>Thousands of microbial genomes shed light on interconnected biogeochemical processes in an aquifer system.</title>
        <authorList>
            <person name="Anantharaman K."/>
            <person name="Brown C.T."/>
            <person name="Hug L.A."/>
            <person name="Sharon I."/>
            <person name="Castelle C.J."/>
            <person name="Probst A.J."/>
            <person name="Thomas B.C."/>
            <person name="Singh A."/>
            <person name="Wilkins M.J."/>
            <person name="Karaoz U."/>
            <person name="Brodie E.L."/>
            <person name="Williams K.H."/>
            <person name="Hubbard S.S."/>
            <person name="Banfield J.F."/>
        </authorList>
    </citation>
    <scope>NUCLEOTIDE SEQUENCE [LARGE SCALE GENOMIC DNA]</scope>
</reference>
<comment type="caution">
    <text evidence="5">The sequence shown here is derived from an EMBL/GenBank/DDBJ whole genome shotgun (WGS) entry which is preliminary data.</text>
</comment>
<evidence type="ECO:0000313" key="5">
    <source>
        <dbReference type="EMBL" id="OGL73001.1"/>
    </source>
</evidence>
<dbReference type="InterPro" id="IPR005474">
    <property type="entry name" value="Transketolase_N"/>
</dbReference>
<dbReference type="STRING" id="1802391.A3D72_00360"/>
<evidence type="ECO:0000313" key="6">
    <source>
        <dbReference type="Proteomes" id="UP000176303"/>
    </source>
</evidence>
<dbReference type="EMBL" id="MGDZ01000045">
    <property type="protein sequence ID" value="OGL73001.1"/>
    <property type="molecule type" value="Genomic_DNA"/>
</dbReference>
<keyword evidence="3" id="KW-0786">Thiamine pyrophosphate</keyword>
<sequence length="295" mass="33313">MPQVTRKPEHLHDKKLQKLEELAMTVRRDIIAMLTEAGSGHSAGPLGMADIFTALYFHVMVHDPKKPDWADRDVLILSNGHICPVRYVAMAHAGYGPKKEMMTLRKFGSRLQGHPERERYPGVETTSGPLGSGPSIAAGMAYTFKYLDKKPNRVFVITGDGELDAGVIWEAALFASRNRLHNLTWIIDRNNIQIDGYTEDVMPIEPLVEKFKAFNFHVMEIDGHNIREFVDAVEEGRAVWEKPSVIIARTIPGRGVDFMEFEPYWHGVPPKRGEEAETSMAKLRTLDGLIRSEHE</sequence>
<comment type="cofactor">
    <cofactor evidence="1">
        <name>thiamine diphosphate</name>
        <dbReference type="ChEBI" id="CHEBI:58937"/>
    </cofactor>
</comment>
<comment type="similarity">
    <text evidence="2">Belongs to the transketolase family.</text>
</comment>
<gene>
    <name evidence="5" type="ORF">A3D72_00360</name>
</gene>
<dbReference type="CDD" id="cd02012">
    <property type="entry name" value="TPP_TK"/>
    <property type="match status" value="1"/>
</dbReference>
<proteinExistence type="inferred from homology"/>
<accession>A0A1F7U443</accession>
<dbReference type="SUPFAM" id="SSF52518">
    <property type="entry name" value="Thiamin diphosphate-binding fold (THDP-binding)"/>
    <property type="match status" value="1"/>
</dbReference>
<dbReference type="InterPro" id="IPR029061">
    <property type="entry name" value="THDP-binding"/>
</dbReference>
<dbReference type="Gene3D" id="3.40.50.970">
    <property type="match status" value="1"/>
</dbReference>
<evidence type="ECO:0000256" key="1">
    <source>
        <dbReference type="ARBA" id="ARBA00001964"/>
    </source>
</evidence>
<dbReference type="AlphaFoldDB" id="A0A1F7U443"/>